<keyword evidence="3" id="KW-0820">tRNA-binding</keyword>
<keyword evidence="5" id="KW-0547">Nucleotide-binding</keyword>
<keyword evidence="9" id="KW-0030">Aminoacyl-tRNA synthetase</keyword>
<dbReference type="EC" id="6.1.1.7" evidence="2"/>
<dbReference type="EnsemblPlants" id="evm.model.01.2403">
    <property type="protein sequence ID" value="cds.evm.model.01.2403"/>
    <property type="gene ID" value="evm.TU.01.2403"/>
</dbReference>
<evidence type="ECO:0000256" key="9">
    <source>
        <dbReference type="ARBA" id="ARBA00023146"/>
    </source>
</evidence>
<reference evidence="13" key="2">
    <citation type="submission" date="2021-03" db="UniProtKB">
        <authorList>
            <consortium name="EnsemblPlants"/>
        </authorList>
    </citation>
    <scope>IDENTIFICATION</scope>
</reference>
<evidence type="ECO:0000256" key="4">
    <source>
        <dbReference type="ARBA" id="ARBA00022598"/>
    </source>
</evidence>
<feature type="domain" description="Threonyl/alanyl tRNA synthetase SAD" evidence="12">
    <location>
        <begin position="122"/>
        <end position="173"/>
    </location>
</feature>
<dbReference type="InterPro" id="IPR050058">
    <property type="entry name" value="Ala-tRNA_ligase"/>
</dbReference>
<keyword evidence="8" id="KW-0648">Protein biosynthesis</keyword>
<feature type="compositionally biased region" description="Low complexity" evidence="11">
    <location>
        <begin position="1"/>
        <end position="13"/>
    </location>
</feature>
<evidence type="ECO:0000256" key="3">
    <source>
        <dbReference type="ARBA" id="ARBA00022555"/>
    </source>
</evidence>
<dbReference type="GO" id="GO:0009507">
    <property type="term" value="C:chloroplast"/>
    <property type="evidence" value="ECO:0007669"/>
    <property type="project" value="TreeGrafter"/>
</dbReference>
<feature type="compositionally biased region" description="Low complexity" evidence="11">
    <location>
        <begin position="40"/>
        <end position="65"/>
    </location>
</feature>
<feature type="region of interest" description="Disordered" evidence="11">
    <location>
        <begin position="1"/>
        <end position="70"/>
    </location>
</feature>
<dbReference type="Gramene" id="evm.model.01.2403">
    <property type="protein sequence ID" value="cds.evm.model.01.2403"/>
    <property type="gene ID" value="evm.TU.01.2403"/>
</dbReference>
<dbReference type="AlphaFoldDB" id="A0A803NL16"/>
<keyword evidence="6" id="KW-0067">ATP-binding</keyword>
<dbReference type="GO" id="GO:0005524">
    <property type="term" value="F:ATP binding"/>
    <property type="evidence" value="ECO:0007669"/>
    <property type="project" value="UniProtKB-KW"/>
</dbReference>
<keyword evidence="4" id="KW-0436">Ligase</keyword>
<dbReference type="GO" id="GO:0002161">
    <property type="term" value="F:aminoacyl-tRNA deacylase activity"/>
    <property type="evidence" value="ECO:0007669"/>
    <property type="project" value="TreeGrafter"/>
</dbReference>
<dbReference type="Proteomes" id="UP000596661">
    <property type="component" value="Chromosome 1"/>
</dbReference>
<evidence type="ECO:0000259" key="12">
    <source>
        <dbReference type="SMART" id="SM00863"/>
    </source>
</evidence>
<proteinExistence type="inferred from homology"/>
<dbReference type="GO" id="GO:0005739">
    <property type="term" value="C:mitochondrion"/>
    <property type="evidence" value="ECO:0007669"/>
    <property type="project" value="TreeGrafter"/>
</dbReference>
<protein>
    <recommendedName>
        <fullName evidence="2">alanine--tRNA ligase</fullName>
        <ecNumber evidence="2">6.1.1.7</ecNumber>
    </recommendedName>
</protein>
<dbReference type="FunFam" id="3.30.980.10:FF:000004">
    <property type="entry name" value="Alanine--tRNA ligase, cytoplasmic"/>
    <property type="match status" value="1"/>
</dbReference>
<organism evidence="13 14">
    <name type="scientific">Cannabis sativa</name>
    <name type="common">Hemp</name>
    <name type="synonym">Marijuana</name>
    <dbReference type="NCBI Taxonomy" id="3483"/>
    <lineage>
        <taxon>Eukaryota</taxon>
        <taxon>Viridiplantae</taxon>
        <taxon>Streptophyta</taxon>
        <taxon>Embryophyta</taxon>
        <taxon>Tracheophyta</taxon>
        <taxon>Spermatophyta</taxon>
        <taxon>Magnoliopsida</taxon>
        <taxon>eudicotyledons</taxon>
        <taxon>Gunneridae</taxon>
        <taxon>Pentapetalae</taxon>
        <taxon>rosids</taxon>
        <taxon>fabids</taxon>
        <taxon>Rosales</taxon>
        <taxon>Cannabaceae</taxon>
        <taxon>Cannabis</taxon>
    </lineage>
</organism>
<dbReference type="PANTHER" id="PTHR11777:SF9">
    <property type="entry name" value="ALANINE--TRNA LIGASE, CYTOPLASMIC"/>
    <property type="match status" value="1"/>
</dbReference>
<feature type="coiled-coil region" evidence="10">
    <location>
        <begin position="180"/>
        <end position="207"/>
    </location>
</feature>
<dbReference type="GO" id="GO:0006419">
    <property type="term" value="P:alanyl-tRNA aminoacylation"/>
    <property type="evidence" value="ECO:0007669"/>
    <property type="project" value="TreeGrafter"/>
</dbReference>
<evidence type="ECO:0000256" key="10">
    <source>
        <dbReference type="SAM" id="Coils"/>
    </source>
</evidence>
<dbReference type="GO" id="GO:0000049">
    <property type="term" value="F:tRNA binding"/>
    <property type="evidence" value="ECO:0007669"/>
    <property type="project" value="UniProtKB-KW"/>
</dbReference>
<dbReference type="PANTHER" id="PTHR11777">
    <property type="entry name" value="ALANYL-TRNA SYNTHETASE"/>
    <property type="match status" value="1"/>
</dbReference>
<evidence type="ECO:0000313" key="13">
    <source>
        <dbReference type="EnsemblPlants" id="cds.evm.model.01.2403"/>
    </source>
</evidence>
<evidence type="ECO:0000256" key="11">
    <source>
        <dbReference type="SAM" id="MobiDB-lite"/>
    </source>
</evidence>
<dbReference type="SMART" id="SM00863">
    <property type="entry name" value="tRNA_SAD"/>
    <property type="match status" value="1"/>
</dbReference>
<reference evidence="13" key="1">
    <citation type="submission" date="2018-11" db="EMBL/GenBank/DDBJ databases">
        <authorList>
            <person name="Grassa J C."/>
        </authorList>
    </citation>
    <scope>NUCLEOTIDE SEQUENCE [LARGE SCALE GENOMIC DNA]</scope>
</reference>
<evidence type="ECO:0000256" key="6">
    <source>
        <dbReference type="ARBA" id="ARBA00022840"/>
    </source>
</evidence>
<keyword evidence="14" id="KW-1185">Reference proteome</keyword>
<evidence type="ECO:0000256" key="5">
    <source>
        <dbReference type="ARBA" id="ARBA00022741"/>
    </source>
</evidence>
<keyword evidence="7" id="KW-0694">RNA-binding</keyword>
<evidence type="ECO:0000256" key="8">
    <source>
        <dbReference type="ARBA" id="ARBA00022917"/>
    </source>
</evidence>
<evidence type="ECO:0000313" key="14">
    <source>
        <dbReference type="Proteomes" id="UP000596661"/>
    </source>
</evidence>
<dbReference type="Gene3D" id="3.30.980.10">
    <property type="entry name" value="Threonyl-trna Synthetase, Chain A, domain 2"/>
    <property type="match status" value="1"/>
</dbReference>
<evidence type="ECO:0000256" key="7">
    <source>
        <dbReference type="ARBA" id="ARBA00022884"/>
    </source>
</evidence>
<name>A0A803NL16_CANSA</name>
<comment type="similarity">
    <text evidence="1">Belongs to the class-II aminoacyl-tRNA synthetase family.</text>
</comment>
<dbReference type="InterPro" id="IPR018163">
    <property type="entry name" value="Thr/Ala-tRNA-synth_IIc_edit"/>
</dbReference>
<evidence type="ECO:0000256" key="1">
    <source>
        <dbReference type="ARBA" id="ARBA00008226"/>
    </source>
</evidence>
<dbReference type="InterPro" id="IPR012947">
    <property type="entry name" value="tRNA_SAD"/>
</dbReference>
<keyword evidence="10" id="KW-0175">Coiled coil</keyword>
<dbReference type="EMBL" id="UZAU01000073">
    <property type="status" value="NOT_ANNOTATED_CDS"/>
    <property type="molecule type" value="Genomic_DNA"/>
</dbReference>
<dbReference type="SUPFAM" id="SSF55186">
    <property type="entry name" value="ThrRS/AlaRS common domain"/>
    <property type="match status" value="1"/>
</dbReference>
<accession>A0A803NL16</accession>
<dbReference type="GO" id="GO:0004813">
    <property type="term" value="F:alanine-tRNA ligase activity"/>
    <property type="evidence" value="ECO:0007669"/>
    <property type="project" value="UniProtKB-EC"/>
</dbReference>
<evidence type="ECO:0000256" key="2">
    <source>
        <dbReference type="ARBA" id="ARBA00013168"/>
    </source>
</evidence>
<sequence length="244" mass="26440">MVRGSSQSQSSSSPNSRPGLVARLGSATATAGILHRRPRGTTTKGTGPTSTQLLPSLGLDLPLEPNQGQQSVPKQIGISLSNLIGDCKPVDLNDLRRIQNIVNDQIAAKLDVFSKEVYPNQVRVVAIGKKIDNFLADPENDEWTSIFAELCGEAKAFAILSKEGIAKGIRRIISVTTDKASEARELANFLEKEVDDASKGRQLARKEIQITLAFGAQESQRLATAIWICHRIRSCEQPGSLEIL</sequence>